<comment type="similarity">
    <text evidence="1">Belongs to the CCDC22 family.</text>
</comment>
<feature type="region of interest" description="Disordered" evidence="3">
    <location>
        <begin position="195"/>
        <end position="217"/>
    </location>
</feature>
<evidence type="ECO:0000256" key="1">
    <source>
        <dbReference type="ARBA" id="ARBA00006438"/>
    </source>
</evidence>
<dbReference type="GO" id="GO:0097602">
    <property type="term" value="F:cullin family protein binding"/>
    <property type="evidence" value="ECO:0007669"/>
    <property type="project" value="TreeGrafter"/>
</dbReference>
<feature type="transmembrane region" description="Helical" evidence="4">
    <location>
        <begin position="664"/>
        <end position="680"/>
    </location>
</feature>
<dbReference type="InterPro" id="IPR048348">
    <property type="entry name" value="CCDC22_CC"/>
</dbReference>
<evidence type="ECO:0000256" key="2">
    <source>
        <dbReference type="SAM" id="Coils"/>
    </source>
</evidence>
<feature type="transmembrane region" description="Helical" evidence="4">
    <location>
        <begin position="717"/>
        <end position="736"/>
    </location>
</feature>
<dbReference type="InterPro" id="IPR008530">
    <property type="entry name" value="CCDC22"/>
</dbReference>
<organism evidence="8 9">
    <name type="scientific">Citrus x changshan-huyou</name>
    <dbReference type="NCBI Taxonomy" id="2935761"/>
    <lineage>
        <taxon>Eukaryota</taxon>
        <taxon>Viridiplantae</taxon>
        <taxon>Streptophyta</taxon>
        <taxon>Embryophyta</taxon>
        <taxon>Tracheophyta</taxon>
        <taxon>Spermatophyta</taxon>
        <taxon>Magnoliopsida</taxon>
        <taxon>eudicotyledons</taxon>
        <taxon>Gunneridae</taxon>
        <taxon>Pentapetalae</taxon>
        <taxon>rosids</taxon>
        <taxon>malvids</taxon>
        <taxon>Sapindales</taxon>
        <taxon>Rutaceae</taxon>
        <taxon>Aurantioideae</taxon>
        <taxon>Citrus</taxon>
    </lineage>
</organism>
<name>A0AAP0MGC7_9ROSI</name>
<feature type="compositionally biased region" description="Basic residues" evidence="3">
    <location>
        <begin position="21"/>
        <end position="34"/>
    </location>
</feature>
<feature type="coiled-coil region" evidence="2">
    <location>
        <begin position="463"/>
        <end position="507"/>
    </location>
</feature>
<evidence type="ECO:0000256" key="3">
    <source>
        <dbReference type="SAM" id="MobiDB-lite"/>
    </source>
</evidence>
<feature type="transmembrane region" description="Helical" evidence="4">
    <location>
        <begin position="635"/>
        <end position="655"/>
    </location>
</feature>
<keyword evidence="4" id="KW-0472">Membrane</keyword>
<feature type="transmembrane region" description="Helical" evidence="4">
    <location>
        <begin position="571"/>
        <end position="590"/>
    </location>
</feature>
<feature type="domain" description="CCDC22 coiled-coil" evidence="6">
    <location>
        <begin position="233"/>
        <end position="480"/>
    </location>
</feature>
<evidence type="ECO:0000259" key="5">
    <source>
        <dbReference type="Pfam" id="PF03151"/>
    </source>
</evidence>
<evidence type="ECO:0000259" key="7">
    <source>
        <dbReference type="Pfam" id="PF21674"/>
    </source>
</evidence>
<reference evidence="8 9" key="1">
    <citation type="submission" date="2024-05" db="EMBL/GenBank/DDBJ databases">
        <title>Haplotype-resolved chromosome-level genome assembly of Huyou (Citrus changshanensis).</title>
        <authorList>
            <person name="Miao C."/>
            <person name="Chen W."/>
            <person name="Wu Y."/>
            <person name="Wang L."/>
            <person name="Zhao S."/>
            <person name="Grierson D."/>
            <person name="Xu C."/>
            <person name="Chen K."/>
        </authorList>
    </citation>
    <scope>NUCLEOTIDE SEQUENCE [LARGE SCALE GENOMIC DNA]</scope>
    <source>
        <strain evidence="8">01-14</strain>
        <tissue evidence="8">Leaf</tissue>
    </source>
</reference>
<feature type="transmembrane region" description="Helical" evidence="4">
    <location>
        <begin position="686"/>
        <end position="705"/>
    </location>
</feature>
<proteinExistence type="inferred from homology"/>
<evidence type="ECO:0008006" key="10">
    <source>
        <dbReference type="Google" id="ProtNLM"/>
    </source>
</evidence>
<dbReference type="InterPro" id="IPR004853">
    <property type="entry name" value="Sugar_P_trans_dom"/>
</dbReference>
<feature type="compositionally biased region" description="Polar residues" evidence="3">
    <location>
        <begin position="833"/>
        <end position="842"/>
    </location>
</feature>
<comment type="caution">
    <text evidence="8">The sequence shown here is derived from an EMBL/GenBank/DDBJ whole genome shotgun (WGS) entry which is preliminary data.</text>
</comment>
<gene>
    <name evidence="8" type="ORF">WN944_002294</name>
</gene>
<dbReference type="GO" id="GO:2000060">
    <property type="term" value="P:positive regulation of ubiquitin-dependent protein catabolic process"/>
    <property type="evidence" value="ECO:0007669"/>
    <property type="project" value="TreeGrafter"/>
</dbReference>
<dbReference type="InterPro" id="IPR048349">
    <property type="entry name" value="CCDC22_N"/>
</dbReference>
<feature type="domain" description="Sugar phosphate transporter" evidence="5">
    <location>
        <begin position="547"/>
        <end position="824"/>
    </location>
</feature>
<evidence type="ECO:0000313" key="8">
    <source>
        <dbReference type="EMBL" id="KAK9209925.1"/>
    </source>
</evidence>
<keyword evidence="9" id="KW-1185">Reference proteome</keyword>
<dbReference type="EMBL" id="JBCGBO010000004">
    <property type="protein sequence ID" value="KAK9209925.1"/>
    <property type="molecule type" value="Genomic_DNA"/>
</dbReference>
<accession>A0AAP0MGC7</accession>
<feature type="compositionally biased region" description="Low complexity" evidence="3">
    <location>
        <begin position="201"/>
        <end position="217"/>
    </location>
</feature>
<protein>
    <recommendedName>
        <fullName evidence="10">Sugar phosphate transporter domain-containing protein</fullName>
    </recommendedName>
</protein>
<dbReference type="AlphaFoldDB" id="A0AAP0MGC7"/>
<feature type="domain" description="CCDC22 N-terminal" evidence="7">
    <location>
        <begin position="41"/>
        <end position="147"/>
    </location>
</feature>
<feature type="transmembrane region" description="Helical" evidence="4">
    <location>
        <begin position="808"/>
        <end position="826"/>
    </location>
</feature>
<dbReference type="Pfam" id="PF21674">
    <property type="entry name" value="CCDC22_N"/>
    <property type="match status" value="1"/>
</dbReference>
<feature type="region of interest" description="Disordered" evidence="3">
    <location>
        <begin position="21"/>
        <end position="42"/>
    </location>
</feature>
<dbReference type="Proteomes" id="UP001428341">
    <property type="component" value="Unassembled WGS sequence"/>
</dbReference>
<feature type="transmembrane region" description="Helical" evidence="4">
    <location>
        <begin position="602"/>
        <end position="623"/>
    </location>
</feature>
<feature type="coiled-coil region" evidence="2">
    <location>
        <begin position="286"/>
        <end position="359"/>
    </location>
</feature>
<feature type="transmembrane region" description="Helical" evidence="4">
    <location>
        <begin position="756"/>
        <end position="777"/>
    </location>
</feature>
<keyword evidence="2" id="KW-0175">Coiled coil</keyword>
<dbReference type="Pfam" id="PF03151">
    <property type="entry name" value="TPT"/>
    <property type="match status" value="1"/>
</dbReference>
<dbReference type="PANTHER" id="PTHR15668">
    <property type="entry name" value="JM1 PROTEIN"/>
    <property type="match status" value="1"/>
</dbReference>
<evidence type="ECO:0000256" key="4">
    <source>
        <dbReference type="SAM" id="Phobius"/>
    </source>
</evidence>
<sequence>MISIPPSKRWRLTWFPLHNSRNKAKARRTRKQERRKTQSKMEESQVILLNSLKSGGVSIPADVSSIKDLTSETLVSICGQSLNLIFNTMTFDTSLPHSMAEKFKICTDISSAIKNLGYIGDISYYKFLYPSEEDLYKLIRFLVERLSELPKKVKVADGKGVDVRGNINKSTLEGNGETDLDHQKIRDQLEECRLENELPQSSNSEDVASDSVSSSRVQDYNKNDVTGVIRGKIKNHADNLQNQDENLMEAVTAKTSELCDPEEEYQLLKAAAEMAFDVSHPTEFYLEQLDEQVGAKKHNLVELELQWDALKESLEEKKRSLEESLYANEPEAQAKLLKLREVELERQSVLSEIRKREDEYSKLSTDLEKQPKVASRRSYIERIKEITKNSRKVDADIERILKETRELQLESNSIQERLHRTYAVVDDMIFREAKKDQVGRQAYRLLTSIHESFEQVSEKILATDRVRREIAEYEKKLAAVASRSLNVDKLQADVDVIMKENEFLEQQFHRDGRALEEIRGALYNEIRTSDGAKRQQQKICGPVVAMTFNFVVSVGIILTNKLVMGQVGFNFPIFLTVIHYTAAWILLAIFKAFSIIPVSPPAITTPFSSLFALGVVMSFATGLANTSLKHNSVGFYQMSKIAVTPTIVLAEFILFSKTISYKKVLALAIVSVGVAVATVTDLEFNIFGAIIAVAWIIPSAINKILWSNLQQQGNWTALALMWKTTPVTVFFLLALMPWLDPPGVLFYKWNLNNSSAIFISALLGFLLQWSGALALGATSATSHVVLGQFKTCVILLGGYLLFNSDPGIVSICGAVAALGGMSVYTSPNLQKSQETSSKQQLPKHNVPSDKPKINAENSIDSVATNTTIV</sequence>
<dbReference type="PANTHER" id="PTHR15668:SF4">
    <property type="entry name" value="COILED-COIL DOMAIN-CONTAINING PROTEIN 22"/>
    <property type="match status" value="1"/>
</dbReference>
<evidence type="ECO:0000313" key="9">
    <source>
        <dbReference type="Proteomes" id="UP001428341"/>
    </source>
</evidence>
<feature type="region of interest" description="Disordered" evidence="3">
    <location>
        <begin position="833"/>
        <end position="856"/>
    </location>
</feature>
<feature type="transmembrane region" description="Helical" evidence="4">
    <location>
        <begin position="539"/>
        <end position="559"/>
    </location>
</feature>
<keyword evidence="4" id="KW-1133">Transmembrane helix</keyword>
<feature type="transmembrane region" description="Helical" evidence="4">
    <location>
        <begin position="784"/>
        <end position="802"/>
    </location>
</feature>
<keyword evidence="4" id="KW-0812">Transmembrane</keyword>
<dbReference type="Pfam" id="PF05667">
    <property type="entry name" value="CCDC22_CC"/>
    <property type="match status" value="1"/>
</dbReference>
<evidence type="ECO:0000259" key="6">
    <source>
        <dbReference type="Pfam" id="PF05667"/>
    </source>
</evidence>